<reference evidence="6 7" key="1">
    <citation type="journal article" date="2021" name="Sci. Rep.">
        <title>The genome of the diatom Chaetoceros tenuissimus carries an ancient integrated fragment of an extant virus.</title>
        <authorList>
            <person name="Hongo Y."/>
            <person name="Kimura K."/>
            <person name="Takaki Y."/>
            <person name="Yoshida Y."/>
            <person name="Baba S."/>
            <person name="Kobayashi G."/>
            <person name="Nagasaki K."/>
            <person name="Hano T."/>
            <person name="Tomaru Y."/>
        </authorList>
    </citation>
    <scope>NUCLEOTIDE SEQUENCE [LARGE SCALE GENOMIC DNA]</scope>
    <source>
        <strain evidence="6 7">NIES-3715</strain>
    </source>
</reference>
<dbReference type="InterPro" id="IPR020471">
    <property type="entry name" value="AKR"/>
</dbReference>
<keyword evidence="7" id="KW-1185">Reference proteome</keyword>
<dbReference type="FunFam" id="3.20.20.100:FF:000002">
    <property type="entry name" value="2,5-diketo-D-gluconic acid reductase A"/>
    <property type="match status" value="1"/>
</dbReference>
<dbReference type="PANTHER" id="PTHR43827:SF3">
    <property type="entry name" value="NADP-DEPENDENT OXIDOREDUCTASE DOMAIN-CONTAINING PROTEIN"/>
    <property type="match status" value="1"/>
</dbReference>
<evidence type="ECO:0000313" key="6">
    <source>
        <dbReference type="EMBL" id="GFH45920.1"/>
    </source>
</evidence>
<sequence>MRIVALTSLLATSTRALHSSLPGFSTFRHTNSKALFQRQMTVRSKEALLGCPIIPLYDNTPHPAIGFGTYKVGFIPSSASSAVAAAAPTTVERTAEECVADALSVGYRFLECAEFYGNESEVGKAIKASGIPREELFICSKVWTTTIEKGEDAIREQLEKTLSDLGTDYVDLYLIHWPVPGKHVDAYKVLEKLKSEGKIINIGVSNYAVEDYKELMENGVSVKPAVNQIEINPFLFRKNTIDFFKKEGVVLQSYRSLRDGKAFDNPTVVKIAESHGKTAAQILGRWCVQKGFVYIPKSVKKERMIENAEVFDFELSDEDMNELDSLTTPDAFTTFEGLYRKCVNRDTSKDGTLEGVKMEITCD</sequence>
<feature type="signal peptide" evidence="4">
    <location>
        <begin position="1"/>
        <end position="16"/>
    </location>
</feature>
<evidence type="ECO:0000256" key="3">
    <source>
        <dbReference type="ARBA" id="ARBA00023002"/>
    </source>
</evidence>
<gene>
    <name evidence="6" type="ORF">CTEN210_02394</name>
</gene>
<comment type="caution">
    <text evidence="6">The sequence shown here is derived from an EMBL/GenBank/DDBJ whole genome shotgun (WGS) entry which is preliminary data.</text>
</comment>
<comment type="similarity">
    <text evidence="1">Belongs to the aldo/keto reductase family.</text>
</comment>
<dbReference type="PRINTS" id="PR00069">
    <property type="entry name" value="ALDKETRDTASE"/>
</dbReference>
<evidence type="ECO:0000256" key="2">
    <source>
        <dbReference type="ARBA" id="ARBA00022857"/>
    </source>
</evidence>
<dbReference type="InterPro" id="IPR018170">
    <property type="entry name" value="Aldo/ket_reductase_CS"/>
</dbReference>
<dbReference type="InterPro" id="IPR023210">
    <property type="entry name" value="NADP_OxRdtase_dom"/>
</dbReference>
<feature type="domain" description="NADP-dependent oxidoreductase" evidence="5">
    <location>
        <begin position="90"/>
        <end position="326"/>
    </location>
</feature>
<evidence type="ECO:0000259" key="5">
    <source>
        <dbReference type="Pfam" id="PF00248"/>
    </source>
</evidence>
<dbReference type="SUPFAM" id="SSF51430">
    <property type="entry name" value="NAD(P)-linked oxidoreductase"/>
    <property type="match status" value="1"/>
</dbReference>
<keyword evidence="4" id="KW-0732">Signal</keyword>
<dbReference type="InterPro" id="IPR036812">
    <property type="entry name" value="NAD(P)_OxRdtase_dom_sf"/>
</dbReference>
<name>A0AAD3H0J5_9STRA</name>
<evidence type="ECO:0000256" key="1">
    <source>
        <dbReference type="ARBA" id="ARBA00007905"/>
    </source>
</evidence>
<dbReference type="PROSITE" id="PS00063">
    <property type="entry name" value="ALDOKETO_REDUCTASE_3"/>
    <property type="match status" value="1"/>
</dbReference>
<evidence type="ECO:0000256" key="4">
    <source>
        <dbReference type="SAM" id="SignalP"/>
    </source>
</evidence>
<dbReference type="CDD" id="cd19071">
    <property type="entry name" value="AKR_AKR1-5-like"/>
    <property type="match status" value="1"/>
</dbReference>
<dbReference type="EMBL" id="BLLK01000022">
    <property type="protein sequence ID" value="GFH45920.1"/>
    <property type="molecule type" value="Genomic_DNA"/>
</dbReference>
<evidence type="ECO:0000313" key="7">
    <source>
        <dbReference type="Proteomes" id="UP001054902"/>
    </source>
</evidence>
<keyword evidence="2" id="KW-0521">NADP</keyword>
<protein>
    <submittedName>
        <fullName evidence="6">Aldo-keto reductase</fullName>
    </submittedName>
</protein>
<accession>A0AAD3H0J5</accession>
<dbReference type="Pfam" id="PF00248">
    <property type="entry name" value="Aldo_ket_red"/>
    <property type="match status" value="1"/>
</dbReference>
<dbReference type="AlphaFoldDB" id="A0AAD3H0J5"/>
<dbReference type="Proteomes" id="UP001054902">
    <property type="component" value="Unassembled WGS sequence"/>
</dbReference>
<dbReference type="Gene3D" id="3.20.20.100">
    <property type="entry name" value="NADP-dependent oxidoreductase domain"/>
    <property type="match status" value="1"/>
</dbReference>
<keyword evidence="3" id="KW-0560">Oxidoreductase</keyword>
<feature type="chain" id="PRO_5042237348" evidence="4">
    <location>
        <begin position="17"/>
        <end position="363"/>
    </location>
</feature>
<organism evidence="6 7">
    <name type="scientific">Chaetoceros tenuissimus</name>
    <dbReference type="NCBI Taxonomy" id="426638"/>
    <lineage>
        <taxon>Eukaryota</taxon>
        <taxon>Sar</taxon>
        <taxon>Stramenopiles</taxon>
        <taxon>Ochrophyta</taxon>
        <taxon>Bacillariophyta</taxon>
        <taxon>Coscinodiscophyceae</taxon>
        <taxon>Chaetocerotophycidae</taxon>
        <taxon>Chaetocerotales</taxon>
        <taxon>Chaetocerotaceae</taxon>
        <taxon>Chaetoceros</taxon>
    </lineage>
</organism>
<proteinExistence type="inferred from homology"/>
<dbReference type="GO" id="GO:0016616">
    <property type="term" value="F:oxidoreductase activity, acting on the CH-OH group of donors, NAD or NADP as acceptor"/>
    <property type="evidence" value="ECO:0007669"/>
    <property type="project" value="UniProtKB-ARBA"/>
</dbReference>
<dbReference type="PANTHER" id="PTHR43827">
    <property type="entry name" value="2,5-DIKETO-D-GLUCONIC ACID REDUCTASE"/>
    <property type="match status" value="1"/>
</dbReference>